<evidence type="ECO:0000256" key="9">
    <source>
        <dbReference type="SAM" id="MobiDB-lite"/>
    </source>
</evidence>
<keyword evidence="2" id="KW-0813">Transport</keyword>
<feature type="compositionally biased region" description="Low complexity" evidence="9">
    <location>
        <begin position="502"/>
        <end position="513"/>
    </location>
</feature>
<dbReference type="PROSITE" id="PS00889">
    <property type="entry name" value="CNMP_BINDING_2"/>
    <property type="match status" value="1"/>
</dbReference>
<evidence type="ECO:0000256" key="1">
    <source>
        <dbReference type="ARBA" id="ARBA00004141"/>
    </source>
</evidence>
<keyword evidence="8" id="KW-0407">Ion channel</keyword>
<dbReference type="CDD" id="cd00038">
    <property type="entry name" value="CAP_ED"/>
    <property type="match status" value="1"/>
</dbReference>
<accession>A0ABQ6NCW2</accession>
<dbReference type="InterPro" id="IPR018488">
    <property type="entry name" value="cNMP-bd_CS"/>
</dbReference>
<name>A0ABQ6NCW2_9STRA</name>
<evidence type="ECO:0000256" key="6">
    <source>
        <dbReference type="ARBA" id="ARBA00023136"/>
    </source>
</evidence>
<keyword evidence="7" id="KW-1071">Ligand-gated ion channel</keyword>
<protein>
    <recommendedName>
        <fullName evidence="10">Cyclic nucleotide-binding domain-containing protein</fullName>
    </recommendedName>
</protein>
<keyword evidence="3" id="KW-0812">Transmembrane</keyword>
<evidence type="ECO:0000256" key="5">
    <source>
        <dbReference type="ARBA" id="ARBA00023065"/>
    </source>
</evidence>
<evidence type="ECO:0000256" key="2">
    <source>
        <dbReference type="ARBA" id="ARBA00022448"/>
    </source>
</evidence>
<keyword evidence="4" id="KW-1133">Transmembrane helix</keyword>
<feature type="compositionally biased region" description="Low complexity" evidence="9">
    <location>
        <begin position="613"/>
        <end position="623"/>
    </location>
</feature>
<feature type="region of interest" description="Disordered" evidence="9">
    <location>
        <begin position="279"/>
        <end position="310"/>
    </location>
</feature>
<feature type="domain" description="Cyclic nucleotide-binding" evidence="10">
    <location>
        <begin position="197"/>
        <end position="385"/>
    </location>
</feature>
<comment type="caution">
    <text evidence="11">The sequence shown here is derived from an EMBL/GenBank/DDBJ whole genome shotgun (WGS) entry which is preliminary data.</text>
</comment>
<dbReference type="Pfam" id="PF00027">
    <property type="entry name" value="cNMP_binding"/>
    <property type="match status" value="1"/>
</dbReference>
<dbReference type="InterPro" id="IPR050866">
    <property type="entry name" value="CNG_cation_channel"/>
</dbReference>
<evidence type="ECO:0000256" key="3">
    <source>
        <dbReference type="ARBA" id="ARBA00022692"/>
    </source>
</evidence>
<dbReference type="PROSITE" id="PS00888">
    <property type="entry name" value="CNMP_BINDING_1"/>
    <property type="match status" value="1"/>
</dbReference>
<comment type="subcellular location">
    <subcellularLocation>
        <location evidence="1">Membrane</location>
        <topology evidence="1">Multi-pass membrane protein</topology>
    </subcellularLocation>
</comment>
<feature type="region of interest" description="Disordered" evidence="9">
    <location>
        <begin position="544"/>
        <end position="678"/>
    </location>
</feature>
<sequence length="678" mass="74860">CEMVEDEHGEVLTERSELTDGVFCGVPFGEDEDDDRGTRAGYSLETYTLASGENVTVTTFSEVHYTMAAHQAVLLFMGEGLAVQTDWERNLSSVLMVVGALTMAYIFGEVNMNILSFNASKNMFQKKMTDLYESMEALHLPQNLQERIHLFYKYVWDEHHSIDGRPAILTFVPELSTNLAKEIYLYLYSDMITKVPMFQNRPADVIQHLVLAVQTLIYMPKDYVIVKGEFGAEMFFIQSGKCDVVVEKVIVVTESDREKQRKRKQSMRKRLSVGSIFQRAPKKDGSDSDSNSDSEDDGVNSQDSFMLTSMRDTGSTTKVVEEAVKELSMGEYFGEIALVTDSKRTASIRSRTFTELLVLSRDAFNDITENNREDRDAMKTQILEKYPDAQKALRAAEIKERMESFGGTQAHKSDGGSSARGTSRGVSFAQNLMQQQGIAHQKSNSTASPNHDSRAVSGGGSSSPPNEKNKPTRGPGMTKRMSFVQLHAQSKASAHAGGGGSHVVASHASSAASHHLEHEIDGVKETLRGVKHMLSIVARGVEDMQNEQRVERDRRRRAAKKLKERRQNVNVRSAPGNLGLQSDATDEEYARIVEKRNKEKEKRSTQAGRNSDLSASLSSLAASKLKRGTSEANEDDEANNVAGAGGGAGSDADEEDEVELLVDMMQGGWDSDEGGKKA</sequence>
<dbReference type="Gene3D" id="2.60.120.10">
    <property type="entry name" value="Jelly Rolls"/>
    <property type="match status" value="1"/>
</dbReference>
<dbReference type="PANTHER" id="PTHR45638:SF11">
    <property type="entry name" value="CYCLIC NUCLEOTIDE-GATED CATION CHANNEL SUBUNIT A"/>
    <property type="match status" value="1"/>
</dbReference>
<evidence type="ECO:0000256" key="7">
    <source>
        <dbReference type="ARBA" id="ARBA00023286"/>
    </source>
</evidence>
<dbReference type="InterPro" id="IPR000595">
    <property type="entry name" value="cNMP-bd_dom"/>
</dbReference>
<feature type="compositionally biased region" description="Basic residues" evidence="9">
    <location>
        <begin position="554"/>
        <end position="564"/>
    </location>
</feature>
<feature type="compositionally biased region" description="Basic and acidic residues" evidence="9">
    <location>
        <begin position="588"/>
        <end position="604"/>
    </location>
</feature>
<organism evidence="11 12">
    <name type="scientific">Tetraparma gracilis</name>
    <dbReference type="NCBI Taxonomy" id="2962635"/>
    <lineage>
        <taxon>Eukaryota</taxon>
        <taxon>Sar</taxon>
        <taxon>Stramenopiles</taxon>
        <taxon>Ochrophyta</taxon>
        <taxon>Bolidophyceae</taxon>
        <taxon>Parmales</taxon>
        <taxon>Triparmaceae</taxon>
        <taxon>Tetraparma</taxon>
    </lineage>
</organism>
<evidence type="ECO:0000259" key="10">
    <source>
        <dbReference type="PROSITE" id="PS50042"/>
    </source>
</evidence>
<feature type="compositionally biased region" description="Acidic residues" evidence="9">
    <location>
        <begin position="651"/>
        <end position="660"/>
    </location>
</feature>
<feature type="compositionally biased region" description="Polar residues" evidence="9">
    <location>
        <begin position="436"/>
        <end position="450"/>
    </location>
</feature>
<feature type="region of interest" description="Disordered" evidence="9">
    <location>
        <begin position="436"/>
        <end position="517"/>
    </location>
</feature>
<feature type="non-terminal residue" evidence="11">
    <location>
        <position position="1"/>
    </location>
</feature>
<dbReference type="PANTHER" id="PTHR45638">
    <property type="entry name" value="CYCLIC NUCLEOTIDE-GATED CATION CHANNEL SUBUNIT A"/>
    <property type="match status" value="1"/>
</dbReference>
<evidence type="ECO:0000313" key="12">
    <source>
        <dbReference type="Proteomes" id="UP001165060"/>
    </source>
</evidence>
<keyword evidence="5" id="KW-0406">Ion transport</keyword>
<dbReference type="InterPro" id="IPR014710">
    <property type="entry name" value="RmlC-like_jellyroll"/>
</dbReference>
<keyword evidence="6" id="KW-0472">Membrane</keyword>
<feature type="compositionally biased region" description="Basic and acidic residues" evidence="9">
    <location>
        <begin position="544"/>
        <end position="553"/>
    </location>
</feature>
<reference evidence="11 12" key="1">
    <citation type="journal article" date="2023" name="Commun. Biol.">
        <title>Genome analysis of Parmales, the sister group of diatoms, reveals the evolutionary specialization of diatoms from phago-mixotrophs to photoautotrophs.</title>
        <authorList>
            <person name="Ban H."/>
            <person name="Sato S."/>
            <person name="Yoshikawa S."/>
            <person name="Yamada K."/>
            <person name="Nakamura Y."/>
            <person name="Ichinomiya M."/>
            <person name="Sato N."/>
            <person name="Blanc-Mathieu R."/>
            <person name="Endo H."/>
            <person name="Kuwata A."/>
            <person name="Ogata H."/>
        </authorList>
    </citation>
    <scope>NUCLEOTIDE SEQUENCE [LARGE SCALE GENOMIC DNA]</scope>
</reference>
<dbReference type="InterPro" id="IPR018490">
    <property type="entry name" value="cNMP-bd_dom_sf"/>
</dbReference>
<evidence type="ECO:0000313" key="11">
    <source>
        <dbReference type="EMBL" id="GMI55898.1"/>
    </source>
</evidence>
<dbReference type="EMBL" id="BRYB01006730">
    <property type="protein sequence ID" value="GMI55898.1"/>
    <property type="molecule type" value="Genomic_DNA"/>
</dbReference>
<dbReference type="SMART" id="SM00100">
    <property type="entry name" value="cNMP"/>
    <property type="match status" value="1"/>
</dbReference>
<gene>
    <name evidence="11" type="ORF">TeGR_g9535</name>
</gene>
<dbReference type="Gene3D" id="1.10.287.630">
    <property type="entry name" value="Helix hairpin bin"/>
    <property type="match status" value="1"/>
</dbReference>
<evidence type="ECO:0000256" key="8">
    <source>
        <dbReference type="ARBA" id="ARBA00023303"/>
    </source>
</evidence>
<proteinExistence type="predicted"/>
<dbReference type="PROSITE" id="PS50042">
    <property type="entry name" value="CNMP_BINDING_3"/>
    <property type="match status" value="1"/>
</dbReference>
<keyword evidence="12" id="KW-1185">Reference proteome</keyword>
<dbReference type="Proteomes" id="UP001165060">
    <property type="component" value="Unassembled WGS sequence"/>
</dbReference>
<dbReference type="SUPFAM" id="SSF51206">
    <property type="entry name" value="cAMP-binding domain-like"/>
    <property type="match status" value="1"/>
</dbReference>
<evidence type="ECO:0000256" key="4">
    <source>
        <dbReference type="ARBA" id="ARBA00022989"/>
    </source>
</evidence>
<feature type="region of interest" description="Disordered" evidence="9">
    <location>
        <begin position="404"/>
        <end position="423"/>
    </location>
</feature>